<feature type="transmembrane region" description="Helical" evidence="7">
    <location>
        <begin position="69"/>
        <end position="90"/>
    </location>
</feature>
<feature type="transmembrane region" description="Helical" evidence="7">
    <location>
        <begin position="395"/>
        <end position="414"/>
    </location>
</feature>
<dbReference type="InterPro" id="IPR020846">
    <property type="entry name" value="MFS_dom"/>
</dbReference>
<dbReference type="OrthoDB" id="9775268at2"/>
<keyword evidence="6 7" id="KW-0472">Membrane</keyword>
<feature type="transmembrane region" description="Helical" evidence="7">
    <location>
        <begin position="39"/>
        <end position="63"/>
    </location>
</feature>
<evidence type="ECO:0000256" key="2">
    <source>
        <dbReference type="ARBA" id="ARBA00022448"/>
    </source>
</evidence>
<feature type="transmembrane region" description="Helical" evidence="7">
    <location>
        <begin position="276"/>
        <end position="296"/>
    </location>
</feature>
<dbReference type="InterPro" id="IPR010290">
    <property type="entry name" value="TM_effector"/>
</dbReference>
<dbReference type="GO" id="GO:0005886">
    <property type="term" value="C:plasma membrane"/>
    <property type="evidence" value="ECO:0007669"/>
    <property type="project" value="UniProtKB-SubCell"/>
</dbReference>
<evidence type="ECO:0000313" key="9">
    <source>
        <dbReference type="EMBL" id="AWY40099.1"/>
    </source>
</evidence>
<keyword evidence="2" id="KW-0813">Transport</keyword>
<dbReference type="Gene3D" id="1.20.1250.20">
    <property type="entry name" value="MFS general substrate transporter like domains"/>
    <property type="match status" value="1"/>
</dbReference>
<evidence type="ECO:0000259" key="8">
    <source>
        <dbReference type="PROSITE" id="PS50850"/>
    </source>
</evidence>
<protein>
    <submittedName>
        <fullName evidence="9">MFS transporter</fullName>
    </submittedName>
</protein>
<evidence type="ECO:0000256" key="4">
    <source>
        <dbReference type="ARBA" id="ARBA00022692"/>
    </source>
</evidence>
<dbReference type="CDD" id="cd06173">
    <property type="entry name" value="MFS_MefA_like"/>
    <property type="match status" value="1"/>
</dbReference>
<comment type="subcellular location">
    <subcellularLocation>
        <location evidence="1">Cell membrane</location>
        <topology evidence="1">Multi-pass membrane protein</topology>
    </subcellularLocation>
</comment>
<dbReference type="EMBL" id="CP029693">
    <property type="protein sequence ID" value="AWY40099.1"/>
    <property type="molecule type" value="Genomic_DNA"/>
</dbReference>
<proteinExistence type="predicted"/>
<feature type="transmembrane region" description="Helical" evidence="7">
    <location>
        <begin position="250"/>
        <end position="270"/>
    </location>
</feature>
<name>A0A2Z4RGX6_PSEPU</name>
<dbReference type="PANTHER" id="PTHR23513:SF11">
    <property type="entry name" value="STAPHYLOFERRIN A TRANSPORTER"/>
    <property type="match status" value="1"/>
</dbReference>
<feature type="transmembrane region" description="Helical" evidence="7">
    <location>
        <begin position="189"/>
        <end position="212"/>
    </location>
</feature>
<dbReference type="PANTHER" id="PTHR23513">
    <property type="entry name" value="INTEGRAL MEMBRANE EFFLUX PROTEIN-RELATED"/>
    <property type="match status" value="1"/>
</dbReference>
<evidence type="ECO:0000256" key="7">
    <source>
        <dbReference type="SAM" id="Phobius"/>
    </source>
</evidence>
<dbReference type="PROSITE" id="PS50850">
    <property type="entry name" value="MFS"/>
    <property type="match status" value="1"/>
</dbReference>
<reference evidence="9 10" key="1">
    <citation type="submission" date="2018-05" db="EMBL/GenBank/DDBJ databases">
        <title>Whole genome sequence of Pseudomonas putida JBC17.</title>
        <authorList>
            <person name="Lee Y.H."/>
            <person name="David K."/>
        </authorList>
    </citation>
    <scope>NUCLEOTIDE SEQUENCE [LARGE SCALE GENOMIC DNA]</scope>
    <source>
        <strain evidence="9 10">JBC17</strain>
    </source>
</reference>
<organism evidence="9 10">
    <name type="scientific">Pseudomonas putida</name>
    <name type="common">Arthrobacter siderocapsulatus</name>
    <dbReference type="NCBI Taxonomy" id="303"/>
    <lineage>
        <taxon>Bacteria</taxon>
        <taxon>Pseudomonadati</taxon>
        <taxon>Pseudomonadota</taxon>
        <taxon>Gammaproteobacteria</taxon>
        <taxon>Pseudomonadales</taxon>
        <taxon>Pseudomonadaceae</taxon>
        <taxon>Pseudomonas</taxon>
    </lineage>
</organism>
<evidence type="ECO:0000313" key="10">
    <source>
        <dbReference type="Proteomes" id="UP000250299"/>
    </source>
</evidence>
<dbReference type="SUPFAM" id="SSF103473">
    <property type="entry name" value="MFS general substrate transporter"/>
    <property type="match status" value="1"/>
</dbReference>
<evidence type="ECO:0000256" key="6">
    <source>
        <dbReference type="ARBA" id="ARBA00023136"/>
    </source>
</evidence>
<feature type="transmembrane region" description="Helical" evidence="7">
    <location>
        <begin position="130"/>
        <end position="150"/>
    </location>
</feature>
<evidence type="ECO:0000256" key="1">
    <source>
        <dbReference type="ARBA" id="ARBA00004651"/>
    </source>
</evidence>
<sequence length="547" mass="59002">MRSFLSPVKRKDCIREGEASMTDSLNSLWAPLRFASFRALWLGALAMNLAIWMQNVGAAWLMVSLTSSPMLVALVQTAISLPAFFFGLPGGVFADIFNRRRYLLVTQLGMFCTAATLITCSALGLVTPWLLLGLTFCFGIGFALQGPAWYTTQAESVPRPYMASALALSSLSYSSARAVGPALAGSVVAMSNVVSVFAICGLLLLGSLLVVISMKVPSRDTSLPPETLWAGLRGTLRYVRHSAVMREQCLRTFAFVGAASGLWALLPVVASESGGAGNYGVLLGSLGVGTMVGAFLMPMVRARMSLNLMLALAALLYALNCLLVALASSTAVQCVALFFAGIGWLAVGTSNLVAIQSSVAPWIRARAVAIYMLVFQGSLAIGGALWGAAASHFDSRTALMLAAMGVALSMLVMWRYPAWLGNDDEVTPSSAELPAFNFVGLEPGEGPVAVQIAYQVSAQSREEFLRQINRIGAQRRRDGASFWRIYRELDHPDHYLERFIVDSWSDYLRQQTRTTLADQQAEAKVRAFHCGDGPPKVSHFIGERLVR</sequence>
<dbReference type="Proteomes" id="UP000250299">
    <property type="component" value="Chromosome"/>
</dbReference>
<evidence type="ECO:0000256" key="3">
    <source>
        <dbReference type="ARBA" id="ARBA00022475"/>
    </source>
</evidence>
<dbReference type="InterPro" id="IPR036259">
    <property type="entry name" value="MFS_trans_sf"/>
</dbReference>
<gene>
    <name evidence="9" type="ORF">DKY63_09380</name>
</gene>
<feature type="domain" description="Major facilitator superfamily (MFS) profile" evidence="8">
    <location>
        <begin position="36"/>
        <end position="420"/>
    </location>
</feature>
<feature type="transmembrane region" description="Helical" evidence="7">
    <location>
        <begin position="335"/>
        <end position="355"/>
    </location>
</feature>
<keyword evidence="5 7" id="KW-1133">Transmembrane helix</keyword>
<accession>A0A2Z4RGX6</accession>
<keyword evidence="4 7" id="KW-0812">Transmembrane</keyword>
<keyword evidence="3" id="KW-1003">Cell membrane</keyword>
<dbReference type="AlphaFoldDB" id="A0A2Z4RGX6"/>
<dbReference type="GO" id="GO:0022857">
    <property type="term" value="F:transmembrane transporter activity"/>
    <property type="evidence" value="ECO:0007669"/>
    <property type="project" value="InterPro"/>
</dbReference>
<feature type="transmembrane region" description="Helical" evidence="7">
    <location>
        <begin position="308"/>
        <end position="329"/>
    </location>
</feature>
<evidence type="ECO:0000256" key="5">
    <source>
        <dbReference type="ARBA" id="ARBA00022989"/>
    </source>
</evidence>
<dbReference type="Pfam" id="PF05977">
    <property type="entry name" value="MFS_3"/>
    <property type="match status" value="1"/>
</dbReference>
<feature type="transmembrane region" description="Helical" evidence="7">
    <location>
        <begin position="367"/>
        <end position="389"/>
    </location>
</feature>